<keyword evidence="3" id="KW-0995">Kinetochore</keyword>
<dbReference type="eggNOG" id="KOG1166">
    <property type="taxonomic scope" value="Eukaryota"/>
</dbReference>
<protein>
    <recommendedName>
        <fullName evidence="10">BUB1 N-terminal domain-containing protein</fullName>
    </recommendedName>
</protein>
<organism evidence="8 9">
    <name type="scientific">Monosiga brevicollis</name>
    <name type="common">Choanoflagellate</name>
    <dbReference type="NCBI Taxonomy" id="81824"/>
    <lineage>
        <taxon>Eukaryota</taxon>
        <taxon>Choanoflagellata</taxon>
        <taxon>Craspedida</taxon>
        <taxon>Salpingoecidae</taxon>
        <taxon>Monosiga</taxon>
    </lineage>
</organism>
<dbReference type="EMBL" id="CH991548">
    <property type="protein sequence ID" value="EDQ90356.1"/>
    <property type="molecule type" value="Genomic_DNA"/>
</dbReference>
<gene>
    <name evidence="8" type="ORF">MONBRDRAFT_32082</name>
</gene>
<feature type="region of interest" description="Disordered" evidence="5">
    <location>
        <begin position="429"/>
        <end position="460"/>
    </location>
</feature>
<evidence type="ECO:0000259" key="6">
    <source>
        <dbReference type="PROSITE" id="PS50011"/>
    </source>
</evidence>
<dbReference type="STRING" id="81824.A9UXA7"/>
<reference evidence="8 9" key="1">
    <citation type="journal article" date="2008" name="Nature">
        <title>The genome of the choanoflagellate Monosiga brevicollis and the origin of metazoans.</title>
        <authorList>
            <consortium name="JGI Sequencing"/>
            <person name="King N."/>
            <person name="Westbrook M.J."/>
            <person name="Young S.L."/>
            <person name="Kuo A."/>
            <person name="Abedin M."/>
            <person name="Chapman J."/>
            <person name="Fairclough S."/>
            <person name="Hellsten U."/>
            <person name="Isogai Y."/>
            <person name="Letunic I."/>
            <person name="Marr M."/>
            <person name="Pincus D."/>
            <person name="Putnam N."/>
            <person name="Rokas A."/>
            <person name="Wright K.J."/>
            <person name="Zuzow R."/>
            <person name="Dirks W."/>
            <person name="Good M."/>
            <person name="Goodstein D."/>
            <person name="Lemons D."/>
            <person name="Li W."/>
            <person name="Lyons J.B."/>
            <person name="Morris A."/>
            <person name="Nichols S."/>
            <person name="Richter D.J."/>
            <person name="Salamov A."/>
            <person name="Bork P."/>
            <person name="Lim W.A."/>
            <person name="Manning G."/>
            <person name="Miller W.T."/>
            <person name="McGinnis W."/>
            <person name="Shapiro H."/>
            <person name="Tjian R."/>
            <person name="Grigoriev I.V."/>
            <person name="Rokhsar D."/>
        </authorList>
    </citation>
    <scope>NUCLEOTIDE SEQUENCE [LARGE SCALE GENOMIC DNA]</scope>
    <source>
        <strain evidence="9">MX1 / ATCC 50154</strain>
    </source>
</reference>
<accession>A9UXA7</accession>
<dbReference type="GO" id="GO:0005634">
    <property type="term" value="C:nucleus"/>
    <property type="evidence" value="ECO:0000318"/>
    <property type="project" value="GO_Central"/>
</dbReference>
<name>A9UXA7_MONBE</name>
<dbReference type="OMA" id="NCEKGVG"/>
<dbReference type="Gene3D" id="1.10.510.10">
    <property type="entry name" value="Transferase(Phosphotransferase) domain 1"/>
    <property type="match status" value="1"/>
</dbReference>
<dbReference type="SMART" id="SM00777">
    <property type="entry name" value="Mad3_BUB1_I"/>
    <property type="match status" value="1"/>
</dbReference>
<dbReference type="PROSITE" id="PS51489">
    <property type="entry name" value="BUB1_N"/>
    <property type="match status" value="1"/>
</dbReference>
<dbReference type="GO" id="GO:0004672">
    <property type="term" value="F:protein kinase activity"/>
    <property type="evidence" value="ECO:0000318"/>
    <property type="project" value="GO_Central"/>
</dbReference>
<dbReference type="PROSITE" id="PS50011">
    <property type="entry name" value="PROTEIN_KINASE_DOM"/>
    <property type="match status" value="1"/>
</dbReference>
<evidence type="ECO:0000313" key="9">
    <source>
        <dbReference type="Proteomes" id="UP000001357"/>
    </source>
</evidence>
<dbReference type="InterPro" id="IPR000719">
    <property type="entry name" value="Prot_kinase_dom"/>
</dbReference>
<dbReference type="GO" id="GO:0005524">
    <property type="term" value="F:ATP binding"/>
    <property type="evidence" value="ECO:0007669"/>
    <property type="project" value="InterPro"/>
</dbReference>
<dbReference type="RefSeq" id="XP_001745123.1">
    <property type="nucleotide sequence ID" value="XM_001745071.1"/>
</dbReference>
<dbReference type="FunCoup" id="A9UXA7">
    <property type="interactions" value="348"/>
</dbReference>
<dbReference type="InterPro" id="IPR013212">
    <property type="entry name" value="Mad3/Bub1_I"/>
</dbReference>
<dbReference type="GO" id="GO:0007094">
    <property type="term" value="P:mitotic spindle assembly checkpoint signaling"/>
    <property type="evidence" value="ECO:0000318"/>
    <property type="project" value="GO_Central"/>
</dbReference>
<dbReference type="KEGG" id="mbr:MONBRDRAFT_32082"/>
<proteinExistence type="predicted"/>
<dbReference type="GeneID" id="5890261"/>
<evidence type="ECO:0000259" key="7">
    <source>
        <dbReference type="PROSITE" id="PS51489"/>
    </source>
</evidence>
<dbReference type="Pfam" id="PF08311">
    <property type="entry name" value="Mad3_BUB1_I"/>
    <property type="match status" value="1"/>
</dbReference>
<dbReference type="FunFam" id="1.25.40.430:FF:000003">
    <property type="entry name" value="Checkpoint serine/threonine-protein kinase BUB1"/>
    <property type="match status" value="1"/>
</dbReference>
<dbReference type="PANTHER" id="PTHR14030">
    <property type="entry name" value="MITOTIC CHECKPOINT SERINE/THREONINE-PROTEIN KINASE BUB1"/>
    <property type="match status" value="1"/>
</dbReference>
<evidence type="ECO:0008006" key="10">
    <source>
        <dbReference type="Google" id="ProtNLM"/>
    </source>
</evidence>
<dbReference type="PANTHER" id="PTHR14030:SF4">
    <property type="entry name" value="BUB1 KINASE, ISOFORM A-RELATED"/>
    <property type="match status" value="1"/>
</dbReference>
<feature type="region of interest" description="Disordered" evidence="5">
    <location>
        <begin position="511"/>
        <end position="541"/>
    </location>
</feature>
<comment type="subcellular location">
    <subcellularLocation>
        <location evidence="1">Chromosome</location>
        <location evidence="1">Centromere</location>
        <location evidence="1">Kinetochore</location>
    </subcellularLocation>
</comment>
<evidence type="ECO:0000256" key="3">
    <source>
        <dbReference type="ARBA" id="ARBA00022838"/>
    </source>
</evidence>
<dbReference type="Gene3D" id="1.25.40.430">
    <property type="match status" value="1"/>
</dbReference>
<sequence length="1115" mass="122220">MALNTSEWENIKENAQPLRKGYRAAQLLQAQDRSSSHTWLENEKARFEAEINAGTGDDPLQPWISYLKWTEEHAALGDVKVNRTSVLERCVRKFATLLEYHDDPRYIDICFQYADVVEDPRDMIKFMRSKRIGVATVLFWNNYARILESLERPEEALAVFDQGLPFMTDDESAELLRQKQMECALRIEDTATRATLLGRDQPEEDLSQRQHLGDLRANKHGHVASNRVTALSGHTRGLGGASAAPASNNTGSLQIFSDNGSAPAGAQVSAEQGWRQMPVQSVTRKENSLAAGIWTDRGLQGAKSMVRGAGGAGPSLAVLADPVEAGQRGSPPRKQSKAMKNALKPKKDLAALEANPFVELQRRRAQSAQEEGVVLAYDAAAIFPPMAEEDCTFEELRANMWLQANQLSWDMLPVPSAPVYHDEEATADVDMEEDAGDVESSLADASLPLPPHAEQAPAPAQNMSTILEQTEESISTERGALRPRRALGVLRDQPTDATLDREDHTVTKQLDFNSASLQATPATRSEETEASAAAENCPSPTINTKAAMADIMAMFGAPLEGNTDTPATESPVQTAAAPAAGGFQIFCDENAAPAATLTERFADENAFPLGASEEQGAQHNEPRSVLGELKSFSTTPFMVYNDDGTEANADDDGENDAHDHHNITVAAPSTESITHSTPFVRPNAAAELALPCATPIPAEHGDVGTDLPHQTMLARQHGLHLAEMDDHHLSPIVEASQETSTSSSFTSNHERGAPEHPLPLAFKQALVENRHADWASSPWCQQLPAPCPRLGLNQVLKTLLRGKTLKVVRPIAAEAEGLQSFLAREVPPHAADTAGFDDEDDDEVYTYHLLKQTQSSYEAVVTRRLLSHVEQDRRLSLCYGVTERAFQFADGLVLCCRASDEGTLQDVVQLAANSPAGLDETLAIYYAVELLRAVEGMHGAGVVHGSLQPSNIYLRNDAEDEDGWQKEWRADGSNGWADRGLLLANFTAAFSTVDENQVRSLVPFFSALQKQLRRPALGLDLDYLGLANTMHWLLYGTEMSLALTEDGFMPATPFKAAWVQPLWQRFFHELINNTAVDLKSLRLQFEQHLAVHPFKANALRSLLTKQEICLFDLRD</sequence>
<dbReference type="Proteomes" id="UP000001357">
    <property type="component" value="Unassembled WGS sequence"/>
</dbReference>
<dbReference type="SUPFAM" id="SSF56112">
    <property type="entry name" value="Protein kinase-like (PK-like)"/>
    <property type="match status" value="1"/>
</dbReference>
<keyword evidence="9" id="KW-1185">Reference proteome</keyword>
<evidence type="ECO:0000313" key="8">
    <source>
        <dbReference type="EMBL" id="EDQ90356.1"/>
    </source>
</evidence>
<feature type="domain" description="Protein kinase" evidence="6">
    <location>
        <begin position="793"/>
        <end position="1095"/>
    </location>
</feature>
<dbReference type="InParanoid" id="A9UXA7"/>
<evidence type="ECO:0000256" key="2">
    <source>
        <dbReference type="ARBA" id="ARBA00022454"/>
    </source>
</evidence>
<dbReference type="InterPro" id="IPR011009">
    <property type="entry name" value="Kinase-like_dom_sf"/>
</dbReference>
<keyword evidence="2" id="KW-0158">Chromosome</keyword>
<feature type="region of interest" description="Disordered" evidence="5">
    <location>
        <begin position="734"/>
        <end position="754"/>
    </location>
</feature>
<dbReference type="GO" id="GO:0051754">
    <property type="term" value="P:meiotic sister chromatid cohesion, centromeric"/>
    <property type="evidence" value="ECO:0000318"/>
    <property type="project" value="GO_Central"/>
</dbReference>
<evidence type="ECO:0000256" key="5">
    <source>
        <dbReference type="SAM" id="MobiDB-lite"/>
    </source>
</evidence>
<keyword evidence="4" id="KW-0137">Centromere</keyword>
<dbReference type="AlphaFoldDB" id="A9UXA7"/>
<dbReference type="GO" id="GO:0000776">
    <property type="term" value="C:kinetochore"/>
    <property type="evidence" value="ECO:0000318"/>
    <property type="project" value="GO_Central"/>
</dbReference>
<feature type="domain" description="BUB1 N-terminal" evidence="7">
    <location>
        <begin position="47"/>
        <end position="207"/>
    </location>
</feature>
<dbReference type="InterPro" id="IPR015661">
    <property type="entry name" value="Bub1/Mad3"/>
</dbReference>
<evidence type="ECO:0000256" key="1">
    <source>
        <dbReference type="ARBA" id="ARBA00004629"/>
    </source>
</evidence>
<dbReference type="GO" id="GO:0032991">
    <property type="term" value="C:protein-containing complex"/>
    <property type="evidence" value="ECO:0007669"/>
    <property type="project" value="UniProtKB-ARBA"/>
</dbReference>
<evidence type="ECO:0000256" key="4">
    <source>
        <dbReference type="ARBA" id="ARBA00023328"/>
    </source>
</evidence>